<gene>
    <name evidence="2" type="ORF">Indivirus_1_22</name>
</gene>
<feature type="compositionally biased region" description="Polar residues" evidence="1">
    <location>
        <begin position="145"/>
        <end position="161"/>
    </location>
</feature>
<feature type="compositionally biased region" description="Polar residues" evidence="1">
    <location>
        <begin position="595"/>
        <end position="610"/>
    </location>
</feature>
<feature type="compositionally biased region" description="Polar residues" evidence="1">
    <location>
        <begin position="397"/>
        <end position="414"/>
    </location>
</feature>
<feature type="compositionally biased region" description="Polar residues" evidence="1">
    <location>
        <begin position="562"/>
        <end position="577"/>
    </location>
</feature>
<evidence type="ECO:0000256" key="1">
    <source>
        <dbReference type="SAM" id="MobiDB-lite"/>
    </source>
</evidence>
<dbReference type="EMBL" id="KY684085">
    <property type="protein sequence ID" value="ARF09399.1"/>
    <property type="molecule type" value="Genomic_DNA"/>
</dbReference>
<feature type="region of interest" description="Disordered" evidence="1">
    <location>
        <begin position="548"/>
        <end position="673"/>
    </location>
</feature>
<proteinExistence type="predicted"/>
<name>A0A1V0SCG1_9VIRU</name>
<sequence>MKTIPSNKIRRSRSCGNNIYDNAVYNKTMNDINKETWNHYELSRNPEVTGVIPANYNQMKDVALRNKIYKEAYTNDDDSQFSDDASLKSRKSCDSLNLENDPTAFFKKSNILRDSRLHEKKYVNQTREDETNGFLSQFEDLSFNNPSDPVSANNASNQTGQYGRLSKIETERNLALQGKYSNFTENNDMTYGIVDERNFIHNNMVPNFKSGAGKGYSIDSEPTKQLSDYKQRKMELFTGSSKSLDYRPKTERRPLFNPMVGLTNIYGMPNQTDYYESRYIPSREKRNELLMQPERVTPGLNLGYNEVSKEGYNNVFRALPKTVDDLRAANKPKVSYGGVIIPGQKGEKRPIIPNVAKNKQMKFVELDPRDMVKSLGYYRAPTTYGGYDLPISNRQQTSSEWYGPANTENSQSKPESMMEKYRLPFKENFLSATPRNVAGANSQTYAWDTNTNIPDPTRRDSTQNNGYINPAGPEYHKPYAFDHMNSIPDPTRRDQTQNISQLNPAGMQNKTYAFDHLNSIPDPTRRDQIQSVSQLNPAGMQNRTYAFDHMNSIPDPTRRDQTQSVSQLNPAGMQNRTYAFDHMNSIPDPTRRDQTQSVSQLNPAGMQNKTYAFDHLNSIPDPTRRDQTQSTSQLNPAGMQNKTYAFDHLNSIPDPTRRDQTQNTSQLNPAGMQNKTYAFDHLNSIPDPTRRDQTQNISQLNPAGMQNKTYAFDHLNSIPDPTRRDQTQNTSQLNPAGMQNRTYAFDHINSIPDPTRRDQTQNTSQLNPAGMQNRTYAFDHMNSIPDPTRRDQTQNTSQLNPAGMQNRTYAFDHMNSIPDPTRRDQTQNTSQLNPAGMKDKTYAFDYYNSIPDPTRRDQTQNKTYQGPLQIQDGGQTRRRADIENALINSGKEQIEKVRDGGAPTTSNYSVAPTMDFTMVQLCEPIQINREVFGTAYGQNPLNCVPTMYTSKSHQLPNDEFRFNTHAVLNLAGNPFLNDSQFKSVDY</sequence>
<feature type="compositionally biased region" description="Polar residues" evidence="1">
    <location>
        <begin position="661"/>
        <end position="673"/>
    </location>
</feature>
<feature type="compositionally biased region" description="Polar residues" evidence="1">
    <location>
        <begin position="860"/>
        <end position="874"/>
    </location>
</feature>
<feature type="compositionally biased region" description="Polar residues" evidence="1">
    <location>
        <begin position="793"/>
        <end position="808"/>
    </location>
</feature>
<feature type="compositionally biased region" description="Polar residues" evidence="1">
    <location>
        <begin position="628"/>
        <end position="643"/>
    </location>
</feature>
<feature type="region of interest" description="Disordered" evidence="1">
    <location>
        <begin position="397"/>
        <end position="416"/>
    </location>
</feature>
<reference evidence="2" key="1">
    <citation type="journal article" date="2017" name="Science">
        <title>Giant viruses with an expanded complement of translation system components.</title>
        <authorList>
            <person name="Schulz F."/>
            <person name="Yutin N."/>
            <person name="Ivanova N.N."/>
            <person name="Ortega D.R."/>
            <person name="Lee T.K."/>
            <person name="Vierheilig J."/>
            <person name="Daims H."/>
            <person name="Horn M."/>
            <person name="Wagner M."/>
            <person name="Jensen G.J."/>
            <person name="Kyrpides N.C."/>
            <person name="Koonin E.V."/>
            <person name="Woyke T."/>
        </authorList>
    </citation>
    <scope>NUCLEOTIDE SEQUENCE</scope>
    <source>
        <strain evidence="2">ILV1</strain>
    </source>
</reference>
<protein>
    <submittedName>
        <fullName evidence="2">Uncharacterized protein</fullName>
    </submittedName>
</protein>
<accession>A0A1V0SCG1</accession>
<feature type="compositionally biased region" description="Polar residues" evidence="1">
    <location>
        <begin position="760"/>
        <end position="775"/>
    </location>
</feature>
<feature type="region of interest" description="Disordered" evidence="1">
    <location>
        <begin position="713"/>
        <end position="876"/>
    </location>
</feature>
<feature type="compositionally biased region" description="Polar residues" evidence="1">
    <location>
        <begin position="727"/>
        <end position="742"/>
    </location>
</feature>
<evidence type="ECO:0000313" key="2">
    <source>
        <dbReference type="EMBL" id="ARF09399.1"/>
    </source>
</evidence>
<organism evidence="2">
    <name type="scientific">Indivirus ILV1</name>
    <dbReference type="NCBI Taxonomy" id="1977633"/>
    <lineage>
        <taxon>Viruses</taxon>
        <taxon>Varidnaviria</taxon>
        <taxon>Bamfordvirae</taxon>
        <taxon>Nucleocytoviricota</taxon>
        <taxon>Megaviricetes</taxon>
        <taxon>Imitervirales</taxon>
        <taxon>Mimiviridae</taxon>
        <taxon>Klosneuvirinae</taxon>
        <taxon>Indivirus</taxon>
    </lineage>
</organism>
<feature type="region of interest" description="Disordered" evidence="1">
    <location>
        <begin position="145"/>
        <end position="166"/>
    </location>
</feature>